<accession>A0ABM8DGF8</accession>
<organism evidence="3 4">
    <name type="scientific">Lysobacter auxotrophicus</name>
    <dbReference type="NCBI Taxonomy" id="2992573"/>
    <lineage>
        <taxon>Bacteria</taxon>
        <taxon>Pseudomonadati</taxon>
        <taxon>Pseudomonadota</taxon>
        <taxon>Gammaproteobacteria</taxon>
        <taxon>Lysobacterales</taxon>
        <taxon>Lysobacteraceae</taxon>
        <taxon>Lysobacter</taxon>
    </lineage>
</organism>
<proteinExistence type="predicted"/>
<evidence type="ECO:0000313" key="3">
    <source>
        <dbReference type="EMBL" id="BDU17699.1"/>
    </source>
</evidence>
<gene>
    <name evidence="3" type="ORF">LA521A_29000</name>
</gene>
<dbReference type="PANTHER" id="PTHR43037:SF1">
    <property type="entry name" value="BLL1128 PROTEIN"/>
    <property type="match status" value="1"/>
</dbReference>
<keyword evidence="1 2" id="KW-0732">Signal</keyword>
<dbReference type="PROSITE" id="PS51257">
    <property type="entry name" value="PROKAR_LIPOPROTEIN"/>
    <property type="match status" value="1"/>
</dbReference>
<feature type="chain" id="PRO_5046182636" evidence="2">
    <location>
        <begin position="32"/>
        <end position="279"/>
    </location>
</feature>
<evidence type="ECO:0000313" key="4">
    <source>
        <dbReference type="Proteomes" id="UP001317822"/>
    </source>
</evidence>
<dbReference type="PANTHER" id="PTHR43037">
    <property type="entry name" value="UNNAMED PRODUCT-RELATED"/>
    <property type="match status" value="1"/>
</dbReference>
<evidence type="ECO:0000256" key="1">
    <source>
        <dbReference type="ARBA" id="ARBA00022729"/>
    </source>
</evidence>
<evidence type="ECO:0000256" key="2">
    <source>
        <dbReference type="SAM" id="SignalP"/>
    </source>
</evidence>
<keyword evidence="4" id="KW-1185">Reference proteome</keyword>
<name>A0ABM8DGF8_9GAMM</name>
<protein>
    <submittedName>
        <fullName evidence="3">Prolyl oligopeptidase family serine peptidase</fullName>
    </submittedName>
</protein>
<dbReference type="Proteomes" id="UP001317822">
    <property type="component" value="Chromosome"/>
</dbReference>
<dbReference type="Gene3D" id="3.40.50.1820">
    <property type="entry name" value="alpha/beta hydrolase"/>
    <property type="match status" value="1"/>
</dbReference>
<sequence>MPSFPRSALAPLPFLARLAAIALMLALGACATTPREVPPGQFVERSVVVDGGTHRYQVFVPSRQVAGKHPPTVLFLHGSGERGSDNQRQVDVGLGPFVREHARTFPAIVVFPQSAEGTSWTGTQARVALAALDASIDEFGGDEDRIVLTGMSRGGYGVFELAIMEPRRFAALIPVCGGVTQPPALKERLQLESVALAPDPFLAAAQKLQKLPVWAFHGGKDDVVTPDQSRHLVEALRSLGGNVRYTEFAELGHNSWDAAYATPALWTWAFAQERKGGLF</sequence>
<dbReference type="RefSeq" id="WP_281779613.1">
    <property type="nucleotide sequence ID" value="NZ_AP027041.1"/>
</dbReference>
<dbReference type="SUPFAM" id="SSF53474">
    <property type="entry name" value="alpha/beta-Hydrolases"/>
    <property type="match status" value="1"/>
</dbReference>
<dbReference type="InterPro" id="IPR050955">
    <property type="entry name" value="Plant_Biomass_Hydrol_Est"/>
</dbReference>
<dbReference type="EMBL" id="AP027041">
    <property type="protein sequence ID" value="BDU17699.1"/>
    <property type="molecule type" value="Genomic_DNA"/>
</dbReference>
<feature type="signal peptide" evidence="2">
    <location>
        <begin position="1"/>
        <end position="31"/>
    </location>
</feature>
<dbReference type="InterPro" id="IPR029058">
    <property type="entry name" value="AB_hydrolase_fold"/>
</dbReference>
<reference evidence="3 4" key="1">
    <citation type="journal article" date="2023" name="Int. J. Syst. Evol. Microbiol.">
        <title>Physiological and genomic analyses of cobalamin (vitamin B12)-auxotrophy of Lysobacter auxotrophicus sp. nov., a methionine-auxotrophic chitinolytic bacterium isolated from chitin-treated soil.</title>
        <authorList>
            <person name="Saito A."/>
            <person name="Dohra H."/>
            <person name="Hamada M."/>
            <person name="Moriuchi R."/>
            <person name="Kotsuchibashi Y."/>
            <person name="Mori K."/>
        </authorList>
    </citation>
    <scope>NUCLEOTIDE SEQUENCE [LARGE SCALE GENOMIC DNA]</scope>
    <source>
        <strain evidence="3 4">5-21a</strain>
    </source>
</reference>